<dbReference type="STRING" id="70667.A0A183T6W6"/>
<organism evidence="7">
    <name type="scientific">Schistocephalus solidus</name>
    <name type="common">Tapeworm</name>
    <dbReference type="NCBI Taxonomy" id="70667"/>
    <lineage>
        <taxon>Eukaryota</taxon>
        <taxon>Metazoa</taxon>
        <taxon>Spiralia</taxon>
        <taxon>Lophotrochozoa</taxon>
        <taxon>Platyhelminthes</taxon>
        <taxon>Cestoda</taxon>
        <taxon>Eucestoda</taxon>
        <taxon>Diphyllobothriidea</taxon>
        <taxon>Diphyllobothriidae</taxon>
        <taxon>Schistocephalus</taxon>
    </lineage>
</organism>
<evidence type="ECO:0000313" key="6">
    <source>
        <dbReference type="Proteomes" id="UP000275846"/>
    </source>
</evidence>
<dbReference type="SUPFAM" id="SSF81296">
    <property type="entry name" value="E set domains"/>
    <property type="match status" value="1"/>
</dbReference>
<dbReference type="OrthoDB" id="26242at2759"/>
<sequence>MLITSGKESDFFVGFHLCIYSPPFLMTSGLPAKVTGISPSEGVPGTKLTLRGENFGQSAADLSHVFVGGIDVSPSSRWFSPRKLSVITPLGVGELEIVIVTKSGGIGTADLTYSQTVSQKIGAQEQVSYWPEDERRRCPAIIERGNASTQEGGGDVADTSLLFSATGIPVAELARLGIPLSDSALAKVYPSTGSVQLTESDFDPMLFLLKYYKNASFQDLLQTMLNFRQSIYGSGEHESSAVIKNNLFLIFRCLEGMEGLKQQMQADSSPGRQSSDRRSACHPPSSAHAKTISWWQQQREQSASKLSFLLLSRGVAWPLARFCGKERDARPSDGLLAHDAVPPLSPYHVCNRSKESSKAQKGTVDARLETLLTG</sequence>
<dbReference type="WBParaSite" id="SSLN_0001267101-mRNA-1">
    <property type="protein sequence ID" value="SSLN_0001267101-mRNA-1"/>
    <property type="gene ID" value="SSLN_0001267101"/>
</dbReference>
<dbReference type="Pfam" id="PF15469">
    <property type="entry name" value="Sec5"/>
    <property type="match status" value="1"/>
</dbReference>
<feature type="compositionally biased region" description="Polar residues" evidence="2">
    <location>
        <begin position="262"/>
        <end position="273"/>
    </location>
</feature>
<dbReference type="AlphaFoldDB" id="A0A183T6W6"/>
<reference evidence="7" key="1">
    <citation type="submission" date="2016-06" db="UniProtKB">
        <authorList>
            <consortium name="WormBaseParasite"/>
        </authorList>
    </citation>
    <scope>IDENTIFICATION</scope>
</reference>
<dbReference type="Gene3D" id="2.60.40.10">
    <property type="entry name" value="Immunoglobulins"/>
    <property type="match status" value="1"/>
</dbReference>
<feature type="region of interest" description="Disordered" evidence="2">
    <location>
        <begin position="262"/>
        <end position="286"/>
    </location>
</feature>
<dbReference type="Proteomes" id="UP000275846">
    <property type="component" value="Unassembled WGS sequence"/>
</dbReference>
<dbReference type="Pfam" id="PF01833">
    <property type="entry name" value="TIG"/>
    <property type="match status" value="1"/>
</dbReference>
<accession>A0A183T6W6</accession>
<proteinExistence type="predicted"/>
<feature type="domain" description="Exocyst complex component EXOC2/Sec5 N-terminal" evidence="4">
    <location>
        <begin position="193"/>
        <end position="269"/>
    </location>
</feature>
<keyword evidence="1" id="KW-0813">Transport</keyword>
<dbReference type="InterPro" id="IPR002909">
    <property type="entry name" value="IPT_dom"/>
</dbReference>
<evidence type="ECO:0000259" key="3">
    <source>
        <dbReference type="Pfam" id="PF01833"/>
    </source>
</evidence>
<reference evidence="5 6" key="2">
    <citation type="submission" date="2018-11" db="EMBL/GenBank/DDBJ databases">
        <authorList>
            <consortium name="Pathogen Informatics"/>
        </authorList>
    </citation>
    <scope>NUCLEOTIDE SEQUENCE [LARGE SCALE GENOMIC DNA]</scope>
    <source>
        <strain evidence="5 6">NST_G2</strain>
    </source>
</reference>
<dbReference type="InterPro" id="IPR013783">
    <property type="entry name" value="Ig-like_fold"/>
</dbReference>
<gene>
    <name evidence="5" type="ORF">SSLN_LOCUS12213</name>
</gene>
<evidence type="ECO:0000256" key="1">
    <source>
        <dbReference type="ARBA" id="ARBA00022448"/>
    </source>
</evidence>
<dbReference type="InterPro" id="IPR014756">
    <property type="entry name" value="Ig_E-set"/>
</dbReference>
<dbReference type="InterPro" id="IPR039481">
    <property type="entry name" value="EXOC2/Sec5_N_dom"/>
</dbReference>
<dbReference type="EMBL" id="UYSU01037105">
    <property type="protein sequence ID" value="VDL98598.1"/>
    <property type="molecule type" value="Genomic_DNA"/>
</dbReference>
<evidence type="ECO:0000259" key="4">
    <source>
        <dbReference type="Pfam" id="PF15469"/>
    </source>
</evidence>
<evidence type="ECO:0000313" key="5">
    <source>
        <dbReference type="EMBL" id="VDL98598.1"/>
    </source>
</evidence>
<evidence type="ECO:0000256" key="2">
    <source>
        <dbReference type="SAM" id="MobiDB-lite"/>
    </source>
</evidence>
<protein>
    <submittedName>
        <fullName evidence="7">IPT/TIG domain-containing protein</fullName>
    </submittedName>
</protein>
<name>A0A183T6W6_SCHSO</name>
<evidence type="ECO:0000313" key="7">
    <source>
        <dbReference type="WBParaSite" id="SSLN_0001267101-mRNA-1"/>
    </source>
</evidence>
<dbReference type="CDD" id="cd00102">
    <property type="entry name" value="IPT"/>
    <property type="match status" value="1"/>
</dbReference>
<feature type="domain" description="IPT/TIG" evidence="3">
    <location>
        <begin position="33"/>
        <end position="114"/>
    </location>
</feature>
<keyword evidence="6" id="KW-1185">Reference proteome</keyword>